<sequence length="432" mass="47322">MALLAFATGSPTPSMLLGAVLFGSAAYLVSVVLRIGSHLPEPVAHLRQLSTAGLYPERIYTEWAKTYGPVYTVMKGSQPWVVVTGASEAHEIFHKQGQATAGRPSSRMELAMRHGYWPQFMHGAKWRVARTLWHAVLSVGASRQYRPLQELEAKQLLADRYAASLAMTLMNGQRVTASRDPVADEIIADLAECMAHCNATAGLDKLPGFWSLPEWAVPARRTAGRVSEHEAAEVGELLTTAATETTASTLKNWVAAMITHPDVQRRAQAEIDRVVGPDRLPADTDAASLPYVRQVIQETHRWLTAVPLGLVHATTAPLAWRGHVIPAGTPLVLNAYGIHRDAALFASPRAFDPDRWAGRLEAAGTLADDRVGARSEALLENFEAKVRPRSAERARLVEELWERDGREFLDEKGQWCKSPQGVESVMKKAVGV</sequence>
<dbReference type="InterPro" id="IPR002401">
    <property type="entry name" value="Cyt_P450_E_grp-I"/>
</dbReference>
<dbReference type="InterPro" id="IPR036396">
    <property type="entry name" value="Cyt_P450_sf"/>
</dbReference>
<evidence type="ECO:0000256" key="5">
    <source>
        <dbReference type="ARBA" id="ARBA00023033"/>
    </source>
</evidence>
<dbReference type="EMBL" id="JAJVDC020000015">
    <property type="protein sequence ID" value="KAL1634572.1"/>
    <property type="molecule type" value="Genomic_DNA"/>
</dbReference>
<gene>
    <name evidence="6" type="ORF">SLS56_002265</name>
</gene>
<dbReference type="Pfam" id="PF00067">
    <property type="entry name" value="p450"/>
    <property type="match status" value="2"/>
</dbReference>
<accession>A0ABR3T4Z3</accession>
<name>A0ABR3T4Z3_9PEZI</name>
<evidence type="ECO:0000313" key="6">
    <source>
        <dbReference type="EMBL" id="KAL1634572.1"/>
    </source>
</evidence>
<keyword evidence="7" id="KW-1185">Reference proteome</keyword>
<keyword evidence="2" id="KW-0479">Metal-binding</keyword>
<evidence type="ECO:0000256" key="2">
    <source>
        <dbReference type="ARBA" id="ARBA00022723"/>
    </source>
</evidence>
<proteinExistence type="inferred from homology"/>
<evidence type="ECO:0000256" key="4">
    <source>
        <dbReference type="ARBA" id="ARBA00023004"/>
    </source>
</evidence>
<reference evidence="6 7" key="1">
    <citation type="submission" date="2024-02" db="EMBL/GenBank/DDBJ databases">
        <title>De novo assembly and annotation of 12 fungi associated with fruit tree decline syndrome in Ontario, Canada.</title>
        <authorList>
            <person name="Sulman M."/>
            <person name="Ellouze W."/>
            <person name="Ilyukhin E."/>
        </authorList>
    </citation>
    <scope>NUCLEOTIDE SEQUENCE [LARGE SCALE GENOMIC DNA]</scope>
    <source>
        <strain evidence="6 7">M1-105</strain>
    </source>
</reference>
<keyword evidence="3" id="KW-0560">Oxidoreductase</keyword>
<comment type="similarity">
    <text evidence="1">Belongs to the cytochrome P450 family.</text>
</comment>
<evidence type="ECO:0000256" key="1">
    <source>
        <dbReference type="ARBA" id="ARBA00010617"/>
    </source>
</evidence>
<comment type="caution">
    <text evidence="6">The sequence shown here is derived from an EMBL/GenBank/DDBJ whole genome shotgun (WGS) entry which is preliminary data.</text>
</comment>
<keyword evidence="4" id="KW-0408">Iron</keyword>
<dbReference type="Proteomes" id="UP001521116">
    <property type="component" value="Unassembled WGS sequence"/>
</dbReference>
<keyword evidence="5" id="KW-0503">Monooxygenase</keyword>
<dbReference type="Gene3D" id="1.10.630.10">
    <property type="entry name" value="Cytochrome P450"/>
    <property type="match status" value="2"/>
</dbReference>
<evidence type="ECO:0008006" key="8">
    <source>
        <dbReference type="Google" id="ProtNLM"/>
    </source>
</evidence>
<dbReference type="PANTHER" id="PTHR46300:SF2">
    <property type="entry name" value="CYTOCHROME P450 MONOOXYGENASE ALNH-RELATED"/>
    <property type="match status" value="1"/>
</dbReference>
<protein>
    <recommendedName>
        <fullName evidence="8">Cytochrome P450 monooxygenase</fullName>
    </recommendedName>
</protein>
<dbReference type="InterPro" id="IPR001128">
    <property type="entry name" value="Cyt_P450"/>
</dbReference>
<evidence type="ECO:0000256" key="3">
    <source>
        <dbReference type="ARBA" id="ARBA00023002"/>
    </source>
</evidence>
<evidence type="ECO:0000313" key="7">
    <source>
        <dbReference type="Proteomes" id="UP001521116"/>
    </source>
</evidence>
<dbReference type="PANTHER" id="PTHR46300">
    <property type="entry name" value="P450, PUTATIVE (EUROFUNG)-RELATED-RELATED"/>
    <property type="match status" value="1"/>
</dbReference>
<organism evidence="6 7">
    <name type="scientific">Neofusicoccum ribis</name>
    <dbReference type="NCBI Taxonomy" id="45134"/>
    <lineage>
        <taxon>Eukaryota</taxon>
        <taxon>Fungi</taxon>
        <taxon>Dikarya</taxon>
        <taxon>Ascomycota</taxon>
        <taxon>Pezizomycotina</taxon>
        <taxon>Dothideomycetes</taxon>
        <taxon>Dothideomycetes incertae sedis</taxon>
        <taxon>Botryosphaeriales</taxon>
        <taxon>Botryosphaeriaceae</taxon>
        <taxon>Neofusicoccum</taxon>
    </lineage>
</organism>
<dbReference type="PRINTS" id="PR00463">
    <property type="entry name" value="EP450I"/>
</dbReference>
<dbReference type="SUPFAM" id="SSF48264">
    <property type="entry name" value="Cytochrome P450"/>
    <property type="match status" value="1"/>
</dbReference>
<dbReference type="InterPro" id="IPR050364">
    <property type="entry name" value="Cytochrome_P450_fung"/>
</dbReference>